<sequence length="174" mass="19600">MADLMIELFSEQTAYDFRGFDCGEASLNAFLSEHFVRQHNGRFLRGYLLVTKDANPKVLGYYTLSGSCFEKEALPSNTQKRKIPYANVPSVTLGRLAIHKDLQGQEWGSTLVAHAMKVVYLASQAVGVHGIFVDAINDNAKRFYQKLGFIPLVGKNNNSLFYPTRSIEKLFEQE</sequence>
<evidence type="ECO:0000259" key="7">
    <source>
        <dbReference type="PROSITE" id="PS51186"/>
    </source>
</evidence>
<dbReference type="Proteomes" id="UP000029481">
    <property type="component" value="Chromosome"/>
</dbReference>
<comment type="catalytic activity">
    <reaction evidence="6">
        <text>glycyl-tRNA(Gly) + acetyl-CoA = N-acetylglycyl-tRNA(Gly) + CoA + H(+)</text>
        <dbReference type="Rhea" id="RHEA:81867"/>
        <dbReference type="Rhea" id="RHEA-COMP:9683"/>
        <dbReference type="Rhea" id="RHEA-COMP:19766"/>
        <dbReference type="ChEBI" id="CHEBI:15378"/>
        <dbReference type="ChEBI" id="CHEBI:57287"/>
        <dbReference type="ChEBI" id="CHEBI:57288"/>
        <dbReference type="ChEBI" id="CHEBI:78522"/>
        <dbReference type="ChEBI" id="CHEBI:232036"/>
    </reaction>
</comment>
<keyword evidence="5" id="KW-0012">Acyltransferase</keyword>
<dbReference type="EMBL" id="CP009451">
    <property type="protein sequence ID" value="AIR06262.1"/>
    <property type="molecule type" value="Genomic_DNA"/>
</dbReference>
<organism evidence="8 9">
    <name type="scientific">Cedecea neteri</name>
    <dbReference type="NCBI Taxonomy" id="158822"/>
    <lineage>
        <taxon>Bacteria</taxon>
        <taxon>Pseudomonadati</taxon>
        <taxon>Pseudomonadota</taxon>
        <taxon>Gammaproteobacteria</taxon>
        <taxon>Enterobacterales</taxon>
        <taxon>Enterobacteriaceae</taxon>
        <taxon>Cedecea</taxon>
    </lineage>
</organism>
<accession>A0A089Q0R7</accession>
<evidence type="ECO:0000256" key="5">
    <source>
        <dbReference type="ARBA" id="ARBA00023315"/>
    </source>
</evidence>
<evidence type="ECO:0000256" key="1">
    <source>
        <dbReference type="ARBA" id="ARBA00009342"/>
    </source>
</evidence>
<dbReference type="PANTHER" id="PTHR36449">
    <property type="entry name" value="ACETYLTRANSFERASE-RELATED"/>
    <property type="match status" value="1"/>
</dbReference>
<reference evidence="8 9" key="1">
    <citation type="submission" date="2014-09" db="EMBL/GenBank/DDBJ databases">
        <title>Cedecea neteri SSMD04 Genome Sequencing.</title>
        <authorList>
            <person name="Tan J.-Y."/>
        </authorList>
    </citation>
    <scope>NUCLEOTIDE SEQUENCE [LARGE SCALE GENOMIC DNA]</scope>
    <source>
        <strain evidence="8 9">SSMD04</strain>
    </source>
</reference>
<feature type="domain" description="N-acetyltransferase" evidence="7">
    <location>
        <begin position="1"/>
        <end position="168"/>
    </location>
</feature>
<proteinExistence type="inferred from homology"/>
<keyword evidence="3" id="KW-1277">Toxin-antitoxin system</keyword>
<dbReference type="AlphaFoldDB" id="A0A089Q0R7"/>
<evidence type="ECO:0000313" key="8">
    <source>
        <dbReference type="EMBL" id="AIR06262.1"/>
    </source>
</evidence>
<gene>
    <name evidence="8" type="ORF">JT31_17090</name>
</gene>
<dbReference type="InterPro" id="IPR016181">
    <property type="entry name" value="Acyl_CoA_acyltransferase"/>
</dbReference>
<dbReference type="Gene3D" id="3.40.630.30">
    <property type="match status" value="1"/>
</dbReference>
<dbReference type="GO" id="GO:0016747">
    <property type="term" value="F:acyltransferase activity, transferring groups other than amino-acyl groups"/>
    <property type="evidence" value="ECO:0007669"/>
    <property type="project" value="InterPro"/>
</dbReference>
<dbReference type="OrthoDB" id="9799147at2"/>
<evidence type="ECO:0000256" key="4">
    <source>
        <dbReference type="ARBA" id="ARBA00022679"/>
    </source>
</evidence>
<dbReference type="PROSITE" id="PS51186">
    <property type="entry name" value="GNAT"/>
    <property type="match status" value="1"/>
</dbReference>
<dbReference type="KEGG" id="cnt:JT31_17090"/>
<evidence type="ECO:0000256" key="3">
    <source>
        <dbReference type="ARBA" id="ARBA00022649"/>
    </source>
</evidence>
<dbReference type="PANTHER" id="PTHR36449:SF1">
    <property type="entry name" value="ACETYLTRANSFERASE"/>
    <property type="match status" value="1"/>
</dbReference>
<evidence type="ECO:0000313" key="9">
    <source>
        <dbReference type="Proteomes" id="UP000029481"/>
    </source>
</evidence>
<comment type="similarity">
    <text evidence="1">Belongs to the acetyltransferase family. GNAT subfamily.</text>
</comment>
<dbReference type="RefSeq" id="WP_038479633.1">
    <property type="nucleotide sequence ID" value="NZ_CP009451.1"/>
</dbReference>
<protein>
    <submittedName>
        <fullName evidence="8">Acetyltransferase</fullName>
    </submittedName>
</protein>
<keyword evidence="4 8" id="KW-0808">Transferase</keyword>
<dbReference type="Pfam" id="PF13508">
    <property type="entry name" value="Acetyltransf_7"/>
    <property type="match status" value="1"/>
</dbReference>
<name>A0A089Q0R7_9ENTR</name>
<evidence type="ECO:0000256" key="2">
    <source>
        <dbReference type="ARBA" id="ARBA00022491"/>
    </source>
</evidence>
<dbReference type="InterPro" id="IPR000182">
    <property type="entry name" value="GNAT_dom"/>
</dbReference>
<evidence type="ECO:0000256" key="6">
    <source>
        <dbReference type="ARBA" id="ARBA00049880"/>
    </source>
</evidence>
<keyword evidence="9" id="KW-1185">Reference proteome</keyword>
<dbReference type="SUPFAM" id="SSF55729">
    <property type="entry name" value="Acyl-CoA N-acyltransferases (Nat)"/>
    <property type="match status" value="1"/>
</dbReference>
<keyword evidence="2" id="KW-0678">Repressor</keyword>